<dbReference type="AlphaFoldDB" id="A0A7W9MW21"/>
<gene>
    <name evidence="1" type="ORF">HDA39_005280</name>
</gene>
<sequence length="346" mass="37054">MAIPERLQLIPADAPNAVDIAARDLPGLQVTQIGVAAGTATGSTSPMALSPEFDSQRASAPVLISNTISGANAVTVRWRAATPVDTTPGDPLDRTAPPRFQAAYQISGAAGEVPIGGPDTATQLTVTPPARPYFLQVRQVDEWGAGSIERVLQVNTSAPTLRVPAWARYEDGLEITGTVNRIDRRPVILQARNTPTSPWYVVATAYSTGNFFFDLVRPGPRQYRVQVPNTVTGSAVWFGAYSSIATSTIQLNTYGIFQADPIRRGQLGHAHVTVNPAADTTAVLQRWNGKTWTTVGPVAVRGGRGVGYVRAVTIGRVAYRYYVPATVYRGATYQAAYSPNFVLTTI</sequence>
<organism evidence="1 2">
    <name type="scientific">Kribbella italica</name>
    <dbReference type="NCBI Taxonomy" id="1540520"/>
    <lineage>
        <taxon>Bacteria</taxon>
        <taxon>Bacillati</taxon>
        <taxon>Actinomycetota</taxon>
        <taxon>Actinomycetes</taxon>
        <taxon>Propionibacteriales</taxon>
        <taxon>Kribbellaceae</taxon>
        <taxon>Kribbella</taxon>
    </lineage>
</organism>
<proteinExistence type="predicted"/>
<comment type="caution">
    <text evidence="1">The sequence shown here is derived from an EMBL/GenBank/DDBJ whole genome shotgun (WGS) entry which is preliminary data.</text>
</comment>
<dbReference type="EMBL" id="JACHMY010000001">
    <property type="protein sequence ID" value="MBB5838546.1"/>
    <property type="molecule type" value="Genomic_DNA"/>
</dbReference>
<reference evidence="1 2" key="1">
    <citation type="submission" date="2020-08" db="EMBL/GenBank/DDBJ databases">
        <title>Sequencing the genomes of 1000 actinobacteria strains.</title>
        <authorList>
            <person name="Klenk H.-P."/>
        </authorList>
    </citation>
    <scope>NUCLEOTIDE SEQUENCE [LARGE SCALE GENOMIC DNA]</scope>
    <source>
        <strain evidence="1 2">DSM 28967</strain>
    </source>
</reference>
<accession>A0A7W9MW21</accession>
<evidence type="ECO:0000313" key="2">
    <source>
        <dbReference type="Proteomes" id="UP000549971"/>
    </source>
</evidence>
<dbReference type="RefSeq" id="WP_184799430.1">
    <property type="nucleotide sequence ID" value="NZ_JACHMY010000001.1"/>
</dbReference>
<keyword evidence="2" id="KW-1185">Reference proteome</keyword>
<dbReference type="Proteomes" id="UP000549971">
    <property type="component" value="Unassembled WGS sequence"/>
</dbReference>
<protein>
    <recommendedName>
        <fullName evidence="3">Fibronectin type-III domain-containing protein</fullName>
    </recommendedName>
</protein>
<name>A0A7W9MW21_9ACTN</name>
<evidence type="ECO:0008006" key="3">
    <source>
        <dbReference type="Google" id="ProtNLM"/>
    </source>
</evidence>
<evidence type="ECO:0000313" key="1">
    <source>
        <dbReference type="EMBL" id="MBB5838546.1"/>
    </source>
</evidence>